<feature type="region of interest" description="Disordered" evidence="1">
    <location>
        <begin position="1"/>
        <end position="41"/>
    </location>
</feature>
<feature type="transmembrane region" description="Helical" evidence="2">
    <location>
        <begin position="146"/>
        <end position="164"/>
    </location>
</feature>
<evidence type="ECO:0000313" key="4">
    <source>
        <dbReference type="Proteomes" id="UP000254919"/>
    </source>
</evidence>
<keyword evidence="2" id="KW-0472">Membrane</keyword>
<dbReference type="PANTHER" id="PTHR37314:SF4">
    <property type="entry name" value="UPF0700 TRANSMEMBRANE PROTEIN YOAK"/>
    <property type="match status" value="1"/>
</dbReference>
<feature type="transmembrane region" description="Helical" evidence="2">
    <location>
        <begin position="107"/>
        <end position="134"/>
    </location>
</feature>
<dbReference type="PANTHER" id="PTHR37314">
    <property type="entry name" value="SLR0142 PROTEIN"/>
    <property type="match status" value="1"/>
</dbReference>
<feature type="transmembrane region" description="Helical" evidence="2">
    <location>
        <begin position="66"/>
        <end position="87"/>
    </location>
</feature>
<evidence type="ECO:0000256" key="2">
    <source>
        <dbReference type="SAM" id="Phobius"/>
    </source>
</evidence>
<feature type="transmembrane region" description="Helical" evidence="2">
    <location>
        <begin position="170"/>
        <end position="191"/>
    </location>
</feature>
<keyword evidence="2" id="KW-1133">Transmembrane helix</keyword>
<reference evidence="3 4" key="1">
    <citation type="submission" date="2018-06" db="EMBL/GenBank/DDBJ databases">
        <authorList>
            <consortium name="Pathogen Informatics"/>
            <person name="Doyle S."/>
        </authorList>
    </citation>
    <scope>NUCLEOTIDE SEQUENCE [LARGE SCALE GENOMIC DNA]</scope>
    <source>
        <strain evidence="3 4">NCTC13291</strain>
    </source>
</reference>
<proteinExistence type="predicted"/>
<evidence type="ECO:0000256" key="1">
    <source>
        <dbReference type="SAM" id="MobiDB-lite"/>
    </source>
</evidence>
<name>A0A379MWE7_9PROT</name>
<feature type="transmembrane region" description="Helical" evidence="2">
    <location>
        <begin position="267"/>
        <end position="288"/>
    </location>
</feature>
<dbReference type="InterPro" id="IPR010699">
    <property type="entry name" value="DUF1275"/>
</dbReference>
<sequence length="300" mass="31628">MRPFGRDKPAAWAQNAAQARGAQAVPGDPVTSGGEALQPGSWNRSNTFWPVQNGWRMLFRSEPNEIQFGLTLAFIAGAINAGGFMIVGQYTSHMSGIVSAMADGAAVGAWTVLLAGLTALCSFLGGAACSAILINWCRRHHARSQYALPLLLEALLVAGFGLLGEQLPPGIAIAVMVPLLCFLMGLQNATITKISGARIRTTHVTGIVTDIGIELGKLCYWNIRVTEANAPHVRADRAKLRLLSSFLGCFFVGGVLGAVGFSHIGLIAFLPLSVLLLLLASAVVQPALTPAAMQASRQQD</sequence>
<dbReference type="Proteomes" id="UP000254919">
    <property type="component" value="Unassembled WGS sequence"/>
</dbReference>
<dbReference type="AlphaFoldDB" id="A0A379MWE7"/>
<organism evidence="3 4">
    <name type="scientific">Roseomonas mucosa</name>
    <dbReference type="NCBI Taxonomy" id="207340"/>
    <lineage>
        <taxon>Bacteria</taxon>
        <taxon>Pseudomonadati</taxon>
        <taxon>Pseudomonadota</taxon>
        <taxon>Alphaproteobacteria</taxon>
        <taxon>Acetobacterales</taxon>
        <taxon>Roseomonadaceae</taxon>
        <taxon>Roseomonas</taxon>
    </lineage>
</organism>
<evidence type="ECO:0000313" key="3">
    <source>
        <dbReference type="EMBL" id="SUE37152.1"/>
    </source>
</evidence>
<protein>
    <submittedName>
        <fullName evidence="3">Predicted membrane protein</fullName>
    </submittedName>
</protein>
<feature type="compositionally biased region" description="Low complexity" evidence="1">
    <location>
        <begin position="10"/>
        <end position="24"/>
    </location>
</feature>
<gene>
    <name evidence="3" type="ORF">NCTC13291_00013</name>
</gene>
<keyword evidence="2" id="KW-0812">Transmembrane</keyword>
<dbReference type="Pfam" id="PF06912">
    <property type="entry name" value="DUF1275"/>
    <property type="match status" value="1"/>
</dbReference>
<dbReference type="EMBL" id="UGVN01000001">
    <property type="protein sequence ID" value="SUE37152.1"/>
    <property type="molecule type" value="Genomic_DNA"/>
</dbReference>
<feature type="transmembrane region" description="Helical" evidence="2">
    <location>
        <begin position="242"/>
        <end position="261"/>
    </location>
</feature>
<accession>A0A379MWE7</accession>